<dbReference type="RefSeq" id="WP_138210389.1">
    <property type="nucleotide sequence ID" value="NZ_CBCRUQ010000027.1"/>
</dbReference>
<keyword evidence="2" id="KW-1133">Transmembrane helix</keyword>
<feature type="transmembrane region" description="Helical" evidence="2">
    <location>
        <begin position="12"/>
        <end position="32"/>
    </location>
</feature>
<evidence type="ECO:0000256" key="1">
    <source>
        <dbReference type="PIRNR" id="PIRNR005348"/>
    </source>
</evidence>
<feature type="transmembrane region" description="Helical" evidence="2">
    <location>
        <begin position="286"/>
        <end position="303"/>
    </location>
</feature>
<dbReference type="OrthoDB" id="8584824at2"/>
<accession>A0A4V6KDQ9</accession>
<keyword evidence="2" id="KW-0812">Transmembrane</keyword>
<keyword evidence="1 2" id="KW-0472">Membrane</keyword>
<dbReference type="InterPro" id="IPR004679">
    <property type="entry name" value="2-OHcarboxylate_transport"/>
</dbReference>
<keyword evidence="4" id="KW-1185">Reference proteome</keyword>
<dbReference type="PANTHER" id="PTHR40033:SF1">
    <property type="entry name" value="CITRATE-SODIUM SYMPORTER"/>
    <property type="match status" value="1"/>
</dbReference>
<feature type="transmembrane region" description="Helical" evidence="2">
    <location>
        <begin position="135"/>
        <end position="159"/>
    </location>
</feature>
<reference evidence="3 4" key="1">
    <citation type="submission" date="2019-05" db="EMBL/GenBank/DDBJ databases">
        <authorList>
            <consortium name="Pathogen Informatics"/>
        </authorList>
    </citation>
    <scope>NUCLEOTIDE SEQUENCE [LARGE SCALE GENOMIC DNA]</scope>
    <source>
        <strain evidence="3 4">NCTC503</strain>
    </source>
</reference>
<dbReference type="PANTHER" id="PTHR40033">
    <property type="entry name" value="NA(+)-MALATE SYMPORTER"/>
    <property type="match status" value="1"/>
</dbReference>
<keyword evidence="1" id="KW-0769">Symport</keyword>
<dbReference type="KEGG" id="hhw:NCTC503_01771"/>
<feature type="transmembrane region" description="Helical" evidence="2">
    <location>
        <begin position="346"/>
        <end position="367"/>
    </location>
</feature>
<feature type="transmembrane region" description="Helical" evidence="2">
    <location>
        <begin position="110"/>
        <end position="128"/>
    </location>
</feature>
<feature type="transmembrane region" description="Helical" evidence="2">
    <location>
        <begin position="315"/>
        <end position="334"/>
    </location>
</feature>
<comment type="similarity">
    <text evidence="1">Belongs to the 2-hydroxycarboxylate transporter (2-HCT) (TC 2.A.24) family.</text>
</comment>
<dbReference type="GO" id="GO:0005886">
    <property type="term" value="C:plasma membrane"/>
    <property type="evidence" value="ECO:0007669"/>
    <property type="project" value="UniProtKB-UniRule"/>
</dbReference>
<evidence type="ECO:0000313" key="3">
    <source>
        <dbReference type="EMBL" id="VTQ91247.1"/>
    </source>
</evidence>
<evidence type="ECO:0000256" key="2">
    <source>
        <dbReference type="SAM" id="Phobius"/>
    </source>
</evidence>
<dbReference type="Pfam" id="PF03390">
    <property type="entry name" value="2HCT"/>
    <property type="match status" value="1"/>
</dbReference>
<dbReference type="Proteomes" id="UP000308489">
    <property type="component" value="Chromosome 1"/>
</dbReference>
<dbReference type="GO" id="GO:0008514">
    <property type="term" value="F:organic anion transmembrane transporter activity"/>
    <property type="evidence" value="ECO:0007669"/>
    <property type="project" value="InterPro"/>
</dbReference>
<feature type="transmembrane region" description="Helical" evidence="2">
    <location>
        <begin position="68"/>
        <end position="90"/>
    </location>
</feature>
<protein>
    <submittedName>
        <fullName evidence="3">Na+/citrate symporter</fullName>
    </submittedName>
</protein>
<dbReference type="EMBL" id="LR590481">
    <property type="protein sequence ID" value="VTQ91247.1"/>
    <property type="molecule type" value="Genomic_DNA"/>
</dbReference>
<dbReference type="AlphaFoldDB" id="A0A4V6KDQ9"/>
<name>A0A4V6KDQ9_HATHI</name>
<gene>
    <name evidence="3" type="primary">citS_2</name>
    <name evidence="3" type="ORF">NCTC503_01771</name>
</gene>
<proteinExistence type="inferred from homology"/>
<evidence type="ECO:0000313" key="4">
    <source>
        <dbReference type="Proteomes" id="UP000308489"/>
    </source>
</evidence>
<dbReference type="GO" id="GO:0015293">
    <property type="term" value="F:symporter activity"/>
    <property type="evidence" value="ECO:0007669"/>
    <property type="project" value="UniProtKB-UniRule"/>
</dbReference>
<sequence length="432" mass="45456">MNAIGKSEKLGYKIMGLPVQTFAIISLIILIATYIGKLPMGMIGALAFMIVIGAIFNEIGNKTPIINTFLGGGAIVVIFGSAALVMFKVFPNDVIKNVDVFMKDGGFLDFYIAALITGSILGINRDLLIKASLRYLPVIICSVLGAIGFVALVGGLTGYGVQKAIFYIGIPIMGGGMGAGAVPLAKIFGEAMKVDPGEMLSVMVPAVALGNAMAIVAGGLLDRLGKAKPSLSGNGKLMKTNNEESVIEKNEDESINFKMMGIGLLMAVTFYTFGNIVNKFLPAVHTYAWMIITVALVKICGILPRKIEIASKQWFNFVMTNLTSALLVGIGIAYTNLSQVATAFSFQYLILVLAVIIGAIIGSALGGKLVGFYAIESSITAGLCMANMGGTGDVAVLSAADRMELMPFAQISSRIGGAFMLILASTLLRLFL</sequence>
<organism evidence="3 4">
    <name type="scientific">Hathewaya histolytica</name>
    <name type="common">Clostridium histolyticum</name>
    <dbReference type="NCBI Taxonomy" id="1498"/>
    <lineage>
        <taxon>Bacteria</taxon>
        <taxon>Bacillati</taxon>
        <taxon>Bacillota</taxon>
        <taxon>Clostridia</taxon>
        <taxon>Eubacteriales</taxon>
        <taxon>Clostridiaceae</taxon>
        <taxon>Hathewaya</taxon>
    </lineage>
</organism>
<keyword evidence="1" id="KW-0813">Transport</keyword>
<feature type="transmembrane region" description="Helical" evidence="2">
    <location>
        <begin position="165"/>
        <end position="188"/>
    </location>
</feature>
<dbReference type="PIRSF" id="PIRSF005348">
    <property type="entry name" value="YxkH"/>
    <property type="match status" value="1"/>
</dbReference>
<feature type="transmembrane region" description="Helical" evidence="2">
    <location>
        <begin position="38"/>
        <end position="56"/>
    </location>
</feature>
<feature type="transmembrane region" description="Helical" evidence="2">
    <location>
        <begin position="411"/>
        <end position="431"/>
    </location>
</feature>
<feature type="transmembrane region" description="Helical" evidence="2">
    <location>
        <begin position="379"/>
        <end position="399"/>
    </location>
</feature>
<feature type="transmembrane region" description="Helical" evidence="2">
    <location>
        <begin position="200"/>
        <end position="221"/>
    </location>
</feature>